<name>A0AA95BWL5_9BACE</name>
<dbReference type="InterPro" id="IPR007374">
    <property type="entry name" value="ASCH_domain"/>
</dbReference>
<dbReference type="Pfam" id="PF04266">
    <property type="entry name" value="ASCH"/>
    <property type="match status" value="1"/>
</dbReference>
<dbReference type="AlphaFoldDB" id="A0AA95BWL5"/>
<accession>A0AA95BWL5</accession>
<dbReference type="Gene3D" id="2.30.130.30">
    <property type="entry name" value="Hypothetical protein"/>
    <property type="match status" value="1"/>
</dbReference>
<dbReference type="SUPFAM" id="SSF88697">
    <property type="entry name" value="PUA domain-like"/>
    <property type="match status" value="1"/>
</dbReference>
<organism evidence="2 3">
    <name type="scientific">Bacteroides caccae</name>
    <dbReference type="NCBI Taxonomy" id="47678"/>
    <lineage>
        <taxon>Bacteria</taxon>
        <taxon>Pseudomonadati</taxon>
        <taxon>Bacteroidota</taxon>
        <taxon>Bacteroidia</taxon>
        <taxon>Bacteroidales</taxon>
        <taxon>Bacteroidaceae</taxon>
        <taxon>Bacteroides</taxon>
    </lineage>
</organism>
<proteinExistence type="predicted"/>
<evidence type="ECO:0000313" key="3">
    <source>
        <dbReference type="Proteomes" id="UP001060260"/>
    </source>
</evidence>
<gene>
    <name evidence="2" type="ORF">NXW23_11690</name>
</gene>
<feature type="domain" description="ASCH" evidence="1">
    <location>
        <begin position="4"/>
        <end position="102"/>
    </location>
</feature>
<sequence>MKAITIKQPWASLIIHGFKNIENRTWACPEKYIGHRVLIHVSGKPVEMRNPNSVFTKTQWDSLPVEFRRKIICAEDIVNSAIIGSVEIIGCSINHPSKWAEKTDASKGYYENPIYNWILANPILFPEPIPAKGKLSFWEYDKIQEPVSDGDHNVCMCRICVDEKVQVMSMGKYFVCKYCGGRWYK</sequence>
<dbReference type="EMBL" id="CP103166">
    <property type="protein sequence ID" value="UVQ95085.1"/>
    <property type="molecule type" value="Genomic_DNA"/>
</dbReference>
<dbReference type="Proteomes" id="UP001060260">
    <property type="component" value="Chromosome"/>
</dbReference>
<reference evidence="2" key="1">
    <citation type="submission" date="2022-08" db="EMBL/GenBank/DDBJ databases">
        <title>Genome Sequencing of Bacteroides fragilis Group Isolates with Nanopore Technology.</title>
        <authorList>
            <person name="Tisza M.J."/>
            <person name="Smith D."/>
            <person name="Dekker J.P."/>
        </authorList>
    </citation>
    <scope>NUCLEOTIDE SEQUENCE</scope>
    <source>
        <strain evidence="2">BFG-474</strain>
    </source>
</reference>
<dbReference type="CDD" id="cd06554">
    <property type="entry name" value="ASCH_ASC-1_like"/>
    <property type="match status" value="1"/>
</dbReference>
<evidence type="ECO:0000313" key="2">
    <source>
        <dbReference type="EMBL" id="UVQ95085.1"/>
    </source>
</evidence>
<protein>
    <submittedName>
        <fullName evidence="2">ASCH domain-containing protein</fullName>
    </submittedName>
</protein>
<evidence type="ECO:0000259" key="1">
    <source>
        <dbReference type="Pfam" id="PF04266"/>
    </source>
</evidence>
<dbReference type="InterPro" id="IPR015947">
    <property type="entry name" value="PUA-like_sf"/>
</dbReference>